<evidence type="ECO:0000313" key="2">
    <source>
        <dbReference type="EMBL" id="TKR65220.1"/>
    </source>
</evidence>
<comment type="caution">
    <text evidence="2">The sequence shown here is derived from an EMBL/GenBank/DDBJ whole genome shotgun (WGS) entry which is preliminary data.</text>
</comment>
<dbReference type="Proteomes" id="UP000298663">
    <property type="component" value="Unassembled WGS sequence"/>
</dbReference>
<reference evidence="2 3" key="1">
    <citation type="journal article" date="2015" name="Genome Biol.">
        <title>Comparative genomics of Steinernema reveals deeply conserved gene regulatory networks.</title>
        <authorList>
            <person name="Dillman A.R."/>
            <person name="Macchietto M."/>
            <person name="Porter C.F."/>
            <person name="Rogers A."/>
            <person name="Williams B."/>
            <person name="Antoshechkin I."/>
            <person name="Lee M.M."/>
            <person name="Goodwin Z."/>
            <person name="Lu X."/>
            <person name="Lewis E.E."/>
            <person name="Goodrich-Blair H."/>
            <person name="Stock S.P."/>
            <person name="Adams B.J."/>
            <person name="Sternberg P.W."/>
            <person name="Mortazavi A."/>
        </authorList>
    </citation>
    <scope>NUCLEOTIDE SEQUENCE [LARGE SCALE GENOMIC DNA]</scope>
    <source>
        <strain evidence="2 3">ALL</strain>
    </source>
</reference>
<dbReference type="AlphaFoldDB" id="A0A4U5M8E9"/>
<evidence type="ECO:0000313" key="3">
    <source>
        <dbReference type="Proteomes" id="UP000298663"/>
    </source>
</evidence>
<proteinExistence type="predicted"/>
<evidence type="ECO:0000256" key="1">
    <source>
        <dbReference type="SAM" id="MobiDB-lite"/>
    </source>
</evidence>
<organism evidence="2 3">
    <name type="scientific">Steinernema carpocapsae</name>
    <name type="common">Entomopathogenic nematode</name>
    <dbReference type="NCBI Taxonomy" id="34508"/>
    <lineage>
        <taxon>Eukaryota</taxon>
        <taxon>Metazoa</taxon>
        <taxon>Ecdysozoa</taxon>
        <taxon>Nematoda</taxon>
        <taxon>Chromadorea</taxon>
        <taxon>Rhabditida</taxon>
        <taxon>Tylenchina</taxon>
        <taxon>Panagrolaimomorpha</taxon>
        <taxon>Strongyloidoidea</taxon>
        <taxon>Steinernematidae</taxon>
        <taxon>Steinernema</taxon>
    </lineage>
</organism>
<reference evidence="2 3" key="2">
    <citation type="journal article" date="2019" name="G3 (Bethesda)">
        <title>Hybrid Assembly of the Genome of the Entomopathogenic Nematode Steinernema carpocapsae Identifies the X-Chromosome.</title>
        <authorList>
            <person name="Serra L."/>
            <person name="Macchietto M."/>
            <person name="Macias-Munoz A."/>
            <person name="McGill C.J."/>
            <person name="Rodriguez I.M."/>
            <person name="Rodriguez B."/>
            <person name="Murad R."/>
            <person name="Mortazavi A."/>
        </authorList>
    </citation>
    <scope>NUCLEOTIDE SEQUENCE [LARGE SCALE GENOMIC DNA]</scope>
    <source>
        <strain evidence="2 3">ALL</strain>
    </source>
</reference>
<protein>
    <submittedName>
        <fullName evidence="2">Uncharacterized protein</fullName>
    </submittedName>
</protein>
<gene>
    <name evidence="2" type="ORF">L596_025651</name>
</gene>
<feature type="region of interest" description="Disordered" evidence="1">
    <location>
        <begin position="125"/>
        <end position="144"/>
    </location>
</feature>
<keyword evidence="3" id="KW-1185">Reference proteome</keyword>
<accession>A0A4U5M8E9</accession>
<dbReference type="EMBL" id="AZBU02000009">
    <property type="protein sequence ID" value="TKR65220.1"/>
    <property type="molecule type" value="Genomic_DNA"/>
</dbReference>
<name>A0A4U5M8E9_STECR</name>
<sequence length="144" mass="16388">MFYEGLVRDIERVCVLRGIFFIFDLEFVREKSIVAAEDVANHLALASVKEAADQSGILGHASTQAIDRRFTCVDNLLGVEFDIKERYDASGDEAERRQRRRQKKTLHNAYSSLLLWVFALRAGSTPRTPRSGPKNQGDAYIRRL</sequence>